<evidence type="ECO:0000313" key="2">
    <source>
        <dbReference type="EMBL" id="MCQ4636216.1"/>
    </source>
</evidence>
<dbReference type="InterPro" id="IPR041657">
    <property type="entry name" value="HTH_17"/>
</dbReference>
<proteinExistence type="predicted"/>
<dbReference type="RefSeq" id="WP_256131392.1">
    <property type="nucleotide sequence ID" value="NZ_JANFXK010000004.1"/>
</dbReference>
<evidence type="ECO:0000259" key="1">
    <source>
        <dbReference type="Pfam" id="PF12728"/>
    </source>
</evidence>
<accession>A0ABT1RLZ9</accession>
<evidence type="ECO:0000313" key="3">
    <source>
        <dbReference type="Proteomes" id="UP001524502"/>
    </source>
</evidence>
<dbReference type="Gene3D" id="1.10.10.10">
    <property type="entry name" value="Winged helix-like DNA-binding domain superfamily/Winged helix DNA-binding domain"/>
    <property type="match status" value="1"/>
</dbReference>
<protein>
    <submittedName>
        <fullName evidence="2">Helix-turn-helix domain-containing protein</fullName>
    </submittedName>
</protein>
<dbReference type="InterPro" id="IPR036388">
    <property type="entry name" value="WH-like_DNA-bd_sf"/>
</dbReference>
<sequence>MSSDIKFLTVEDVAEMLQVTRTTIYNLKKKGLPFIKLGKNIRFDQDEVVAWVKSNSRTDGDD</sequence>
<gene>
    <name evidence="2" type="ORF">NE619_05705</name>
</gene>
<keyword evidence="3" id="KW-1185">Reference proteome</keyword>
<dbReference type="Proteomes" id="UP001524502">
    <property type="component" value="Unassembled WGS sequence"/>
</dbReference>
<reference evidence="2 3" key="1">
    <citation type="submission" date="2022-06" db="EMBL/GenBank/DDBJ databases">
        <title>Isolation of gut microbiota from human fecal samples.</title>
        <authorList>
            <person name="Pamer E.G."/>
            <person name="Barat B."/>
            <person name="Waligurski E."/>
            <person name="Medina S."/>
            <person name="Paddock L."/>
            <person name="Mostad J."/>
        </authorList>
    </citation>
    <scope>NUCLEOTIDE SEQUENCE [LARGE SCALE GENOMIC DNA]</scope>
    <source>
        <strain evidence="2 3">SL.3.17</strain>
    </source>
</reference>
<dbReference type="InterPro" id="IPR010093">
    <property type="entry name" value="SinI_DNA-bd"/>
</dbReference>
<organism evidence="2 3">
    <name type="scientific">Anaerovorax odorimutans</name>
    <dbReference type="NCBI Taxonomy" id="109327"/>
    <lineage>
        <taxon>Bacteria</taxon>
        <taxon>Bacillati</taxon>
        <taxon>Bacillota</taxon>
        <taxon>Clostridia</taxon>
        <taxon>Peptostreptococcales</taxon>
        <taxon>Anaerovoracaceae</taxon>
        <taxon>Anaerovorax</taxon>
    </lineage>
</organism>
<name>A0ABT1RLZ9_9FIRM</name>
<dbReference type="SUPFAM" id="SSF46955">
    <property type="entry name" value="Putative DNA-binding domain"/>
    <property type="match status" value="1"/>
</dbReference>
<dbReference type="NCBIfam" id="TIGR01764">
    <property type="entry name" value="excise"/>
    <property type="match status" value="1"/>
</dbReference>
<dbReference type="Pfam" id="PF12728">
    <property type="entry name" value="HTH_17"/>
    <property type="match status" value="1"/>
</dbReference>
<feature type="domain" description="Helix-turn-helix" evidence="1">
    <location>
        <begin position="7"/>
        <end position="55"/>
    </location>
</feature>
<comment type="caution">
    <text evidence="2">The sequence shown here is derived from an EMBL/GenBank/DDBJ whole genome shotgun (WGS) entry which is preliminary data.</text>
</comment>
<dbReference type="EMBL" id="JANFXK010000004">
    <property type="protein sequence ID" value="MCQ4636216.1"/>
    <property type="molecule type" value="Genomic_DNA"/>
</dbReference>
<dbReference type="InterPro" id="IPR009061">
    <property type="entry name" value="DNA-bd_dom_put_sf"/>
</dbReference>